<dbReference type="RefSeq" id="WP_132097860.1">
    <property type="nucleotide sequence ID" value="NZ_SMDA01000002.1"/>
</dbReference>
<dbReference type="Pfam" id="PF13946">
    <property type="entry name" value="DUF4214"/>
    <property type="match status" value="1"/>
</dbReference>
<sequence>MTTPTAVLNADGSIDYAEFAPEGQLIQTHVTSTMVKSLESMIAGWVTTNMNQPALTPDMVIIANLAVADGLITSTQLANWATSQNIIVKDIFTGNGTPTPTTPTTSQSFVSAMNDPALTTAANAPTATQAQTTATLNQLQSASPTVPGPTPIPGHDVQADQVQGAYIAFYGRPADVAGQSYWMDQLQKSGGNLDAIINSFGNSAESKALYGASSVDQQVSNVYHQLFNRAADTGGLNYWVDQINTGKVSLAGAAMAIFNGSVGSDKAQINNKMVVASAFTDSLAHNSLANSLYTGETAAANARSYLFATNTDTTLAGKLAGISDAVALHIQSGIDADLAGVGITLTGMITTHV</sequence>
<name>A0ABY2CYM4_GULMO</name>
<comment type="caution">
    <text evidence="2">The sequence shown here is derived from an EMBL/GenBank/DDBJ whole genome shotgun (WGS) entry which is preliminary data.</text>
</comment>
<dbReference type="InterPro" id="IPR025282">
    <property type="entry name" value="DUF4214"/>
</dbReference>
<proteinExistence type="predicted"/>
<accession>A0ABY2CYM4</accession>
<evidence type="ECO:0000313" key="3">
    <source>
        <dbReference type="Proteomes" id="UP000294801"/>
    </source>
</evidence>
<dbReference type="Proteomes" id="UP000294801">
    <property type="component" value="Unassembled WGS sequence"/>
</dbReference>
<reference evidence="2 3" key="1">
    <citation type="submission" date="2019-03" db="EMBL/GenBank/DDBJ databases">
        <title>Genomic Encyclopedia of Type Strains, Phase IV (KMG-IV): sequencing the most valuable type-strain genomes for metagenomic binning, comparative biology and taxonomic classification.</title>
        <authorList>
            <person name="Goeker M."/>
        </authorList>
    </citation>
    <scope>NUCLEOTIDE SEQUENCE [LARGE SCALE GENOMIC DNA]</scope>
    <source>
        <strain evidence="2 3">DSM 18507</strain>
    </source>
</reference>
<feature type="domain" description="DUF4214" evidence="1">
    <location>
        <begin position="198"/>
        <end position="250"/>
    </location>
</feature>
<evidence type="ECO:0000313" key="2">
    <source>
        <dbReference type="EMBL" id="TCW32761.1"/>
    </source>
</evidence>
<evidence type="ECO:0000259" key="1">
    <source>
        <dbReference type="Pfam" id="PF13946"/>
    </source>
</evidence>
<organism evidence="2 3">
    <name type="scientific">Gulbenkiania mobilis</name>
    <dbReference type="NCBI Taxonomy" id="397457"/>
    <lineage>
        <taxon>Bacteria</taxon>
        <taxon>Pseudomonadati</taxon>
        <taxon>Pseudomonadota</taxon>
        <taxon>Betaproteobacteria</taxon>
        <taxon>Neisseriales</taxon>
        <taxon>Chromobacteriaceae</taxon>
        <taxon>Gulbenkiania</taxon>
    </lineage>
</organism>
<gene>
    <name evidence="2" type="ORF">EV669_10260</name>
</gene>
<dbReference type="EMBL" id="SMDA01000002">
    <property type="protein sequence ID" value="TCW32761.1"/>
    <property type="molecule type" value="Genomic_DNA"/>
</dbReference>
<keyword evidence="3" id="KW-1185">Reference proteome</keyword>
<protein>
    <submittedName>
        <fullName evidence="2">Uncharacterized protein DUF4214</fullName>
    </submittedName>
</protein>